<organism evidence="4 5">
    <name type="scientific">Coffea canephora</name>
    <name type="common">Robusta coffee</name>
    <dbReference type="NCBI Taxonomy" id="49390"/>
    <lineage>
        <taxon>Eukaryota</taxon>
        <taxon>Viridiplantae</taxon>
        <taxon>Streptophyta</taxon>
        <taxon>Embryophyta</taxon>
        <taxon>Tracheophyta</taxon>
        <taxon>Spermatophyta</taxon>
        <taxon>Magnoliopsida</taxon>
        <taxon>eudicotyledons</taxon>
        <taxon>Gunneridae</taxon>
        <taxon>Pentapetalae</taxon>
        <taxon>asterids</taxon>
        <taxon>lamiids</taxon>
        <taxon>Gentianales</taxon>
        <taxon>Rubiaceae</taxon>
        <taxon>Ixoroideae</taxon>
        <taxon>Gardenieae complex</taxon>
        <taxon>Bertiereae - Coffeeae clade</taxon>
        <taxon>Coffeeae</taxon>
        <taxon>Coffea</taxon>
    </lineage>
</organism>
<dbReference type="Proteomes" id="UP000295252">
    <property type="component" value="Chromosome X"/>
</dbReference>
<dbReference type="InParanoid" id="A0A068UT98"/>
<name>A0A068UT98_COFCA</name>
<keyword evidence="3" id="KW-0472">Membrane</keyword>
<feature type="transmembrane region" description="Helical" evidence="3">
    <location>
        <begin position="481"/>
        <end position="499"/>
    </location>
</feature>
<accession>A0A068UT98</accession>
<evidence type="ECO:0000256" key="2">
    <source>
        <dbReference type="SAM" id="MobiDB-lite"/>
    </source>
</evidence>
<evidence type="ECO:0000313" key="4">
    <source>
        <dbReference type="EMBL" id="CDP11735.1"/>
    </source>
</evidence>
<dbReference type="PhylomeDB" id="A0A068UT98"/>
<feature type="compositionally biased region" description="Basic and acidic residues" evidence="2">
    <location>
        <begin position="533"/>
        <end position="551"/>
    </location>
</feature>
<sequence length="551" mass="60667">MAEVIESEVQATPARRPRPVDDEEDRSMHDINNVAMKIQRAREAYEEYAGNQEKPSRGEVFGWYFYGLCSYFIHTVLVPILFPLIIGQTVPKPPEPQQGWLRSYKGIVCTERKMQLYERLIHPSIEVNNVQLSPLEWTSVAWFLGLFLAAPVLSMFSIHLDHGQNQQLIAGAATAVGALFCLPVGFFKTRWIFPPYVAVIVVASTIGTTFHARHLGLMVRGFVGSTIRKSQFPNRKAVAGLLSVYSTASGCLGAAVISAFIYYMLRKSDILTTLWVVSIFSGIIWFSGTAQIFITTRTNLTTNSSTSSIPKTHVVSIFKYPHAAGSIVGVFLSSFTTMCIFTGALLYSIGDLCLEGKNILFLWMIYFVFPLLSLPLSHQLQQLIRADAVKMQLLGLLLSAATSGFGFYFRHEIWKTPHLLLFSAVHGTSTGLLDAFGRVLLLDCSPAGKEGAFSAWFSWVRALGIWAGFALASAIPGNVQRSFGISFCTAIVATIVLIFGNIDNFRGAKAAGHIIDQHSRQGSPVHGLDSGGVEEKNSVIEEASHEEKLEV</sequence>
<dbReference type="PANTHER" id="PTHR37891:SF1">
    <property type="entry name" value="OS06G0113900 PROTEIN"/>
    <property type="match status" value="1"/>
</dbReference>
<evidence type="ECO:0000256" key="1">
    <source>
        <dbReference type="ARBA" id="ARBA00044504"/>
    </source>
</evidence>
<dbReference type="InterPro" id="IPR036259">
    <property type="entry name" value="MFS_trans_sf"/>
</dbReference>
<feature type="transmembrane region" description="Helical" evidence="3">
    <location>
        <begin position="388"/>
        <end position="409"/>
    </location>
</feature>
<feature type="transmembrane region" description="Helical" evidence="3">
    <location>
        <begin position="193"/>
        <end position="216"/>
    </location>
</feature>
<keyword evidence="3" id="KW-0812">Transmembrane</keyword>
<proteinExistence type="inferred from homology"/>
<gene>
    <name evidence="4" type="ORF">GSCOC_T00034211001</name>
</gene>
<keyword evidence="3" id="KW-1133">Transmembrane helix</keyword>
<dbReference type="OMA" id="CSYFIHT"/>
<feature type="transmembrane region" description="Helical" evidence="3">
    <location>
        <begin position="63"/>
        <end position="86"/>
    </location>
</feature>
<dbReference type="Gene3D" id="1.20.1250.20">
    <property type="entry name" value="MFS general substrate transporter like domains"/>
    <property type="match status" value="1"/>
</dbReference>
<feature type="transmembrane region" description="Helical" evidence="3">
    <location>
        <begin position="270"/>
        <end position="294"/>
    </location>
</feature>
<evidence type="ECO:0008006" key="6">
    <source>
        <dbReference type="Google" id="ProtNLM"/>
    </source>
</evidence>
<feature type="transmembrane region" description="Helical" evidence="3">
    <location>
        <begin position="237"/>
        <end position="264"/>
    </location>
</feature>
<feature type="transmembrane region" description="Helical" evidence="3">
    <location>
        <begin position="137"/>
        <end position="156"/>
    </location>
</feature>
<dbReference type="AlphaFoldDB" id="A0A068UT98"/>
<feature type="region of interest" description="Disordered" evidence="2">
    <location>
        <begin position="1"/>
        <end position="29"/>
    </location>
</feature>
<feature type="transmembrane region" description="Helical" evidence="3">
    <location>
        <begin position="359"/>
        <end position="376"/>
    </location>
</feature>
<feature type="transmembrane region" description="Helical" evidence="3">
    <location>
        <begin position="453"/>
        <end position="475"/>
    </location>
</feature>
<dbReference type="OrthoDB" id="1869137at2759"/>
<evidence type="ECO:0000313" key="5">
    <source>
        <dbReference type="Proteomes" id="UP000295252"/>
    </source>
</evidence>
<keyword evidence="5" id="KW-1185">Reference proteome</keyword>
<dbReference type="EMBL" id="HG739143">
    <property type="protein sequence ID" value="CDP11735.1"/>
    <property type="molecule type" value="Genomic_DNA"/>
</dbReference>
<reference evidence="5" key="1">
    <citation type="journal article" date="2014" name="Science">
        <title>The coffee genome provides insight into the convergent evolution of caffeine biosynthesis.</title>
        <authorList>
            <person name="Denoeud F."/>
            <person name="Carretero-Paulet L."/>
            <person name="Dereeper A."/>
            <person name="Droc G."/>
            <person name="Guyot R."/>
            <person name="Pietrella M."/>
            <person name="Zheng C."/>
            <person name="Alberti A."/>
            <person name="Anthony F."/>
            <person name="Aprea G."/>
            <person name="Aury J.M."/>
            <person name="Bento P."/>
            <person name="Bernard M."/>
            <person name="Bocs S."/>
            <person name="Campa C."/>
            <person name="Cenci A."/>
            <person name="Combes M.C."/>
            <person name="Crouzillat D."/>
            <person name="Da Silva C."/>
            <person name="Daddiego L."/>
            <person name="De Bellis F."/>
            <person name="Dussert S."/>
            <person name="Garsmeur O."/>
            <person name="Gayraud T."/>
            <person name="Guignon V."/>
            <person name="Jahn K."/>
            <person name="Jamilloux V."/>
            <person name="Joet T."/>
            <person name="Labadie K."/>
            <person name="Lan T."/>
            <person name="Leclercq J."/>
            <person name="Lepelley M."/>
            <person name="Leroy T."/>
            <person name="Li L.T."/>
            <person name="Librado P."/>
            <person name="Lopez L."/>
            <person name="Munoz A."/>
            <person name="Noel B."/>
            <person name="Pallavicini A."/>
            <person name="Perrotta G."/>
            <person name="Poncet V."/>
            <person name="Pot D."/>
            <person name="Priyono X."/>
            <person name="Rigoreau M."/>
            <person name="Rouard M."/>
            <person name="Rozas J."/>
            <person name="Tranchant-Dubreuil C."/>
            <person name="VanBuren R."/>
            <person name="Zhang Q."/>
            <person name="Andrade A.C."/>
            <person name="Argout X."/>
            <person name="Bertrand B."/>
            <person name="de Kochko A."/>
            <person name="Graziosi G."/>
            <person name="Henry R.J."/>
            <person name="Jayarama X."/>
            <person name="Ming R."/>
            <person name="Nagai C."/>
            <person name="Rounsley S."/>
            <person name="Sankoff D."/>
            <person name="Giuliano G."/>
            <person name="Albert V.A."/>
            <person name="Wincker P."/>
            <person name="Lashermes P."/>
        </authorList>
    </citation>
    <scope>NUCLEOTIDE SEQUENCE [LARGE SCALE GENOMIC DNA]</scope>
    <source>
        <strain evidence="5">cv. DH200-94</strain>
    </source>
</reference>
<feature type="transmembrane region" description="Helical" evidence="3">
    <location>
        <begin position="168"/>
        <end position="187"/>
    </location>
</feature>
<evidence type="ECO:0000256" key="3">
    <source>
        <dbReference type="SAM" id="Phobius"/>
    </source>
</evidence>
<comment type="similarity">
    <text evidence="1">Belongs to the major facilitator superfamily. Phosphate:H(+) symporter (TC 2.A.1.9) family.</text>
</comment>
<dbReference type="Gramene" id="CDP11735">
    <property type="protein sequence ID" value="CDP11735"/>
    <property type="gene ID" value="GSCOC_T00034211001"/>
</dbReference>
<protein>
    <recommendedName>
        <fullName evidence="6">Major facilitator superfamily (MFS) profile domain-containing protein</fullName>
    </recommendedName>
</protein>
<dbReference type="PANTHER" id="PTHR37891">
    <property type="entry name" value="OS06G0113900 PROTEIN"/>
    <property type="match status" value="1"/>
</dbReference>
<dbReference type="CDD" id="cd06174">
    <property type="entry name" value="MFS"/>
    <property type="match status" value="1"/>
</dbReference>
<dbReference type="SUPFAM" id="SSF103473">
    <property type="entry name" value="MFS general substrate transporter"/>
    <property type="match status" value="1"/>
</dbReference>
<feature type="transmembrane region" description="Helical" evidence="3">
    <location>
        <begin position="327"/>
        <end position="347"/>
    </location>
</feature>
<feature type="transmembrane region" description="Helical" evidence="3">
    <location>
        <begin position="421"/>
        <end position="441"/>
    </location>
</feature>
<feature type="region of interest" description="Disordered" evidence="2">
    <location>
        <begin position="518"/>
        <end position="551"/>
    </location>
</feature>